<dbReference type="Gene3D" id="3.40.50.200">
    <property type="entry name" value="Peptidase S8/S53 domain"/>
    <property type="match status" value="1"/>
</dbReference>
<name>A0AAJ0D1I8_9HYPO</name>
<dbReference type="FunFam" id="3.40.50.200:FF:000014">
    <property type="entry name" value="Proteinase K"/>
    <property type="match status" value="1"/>
</dbReference>
<dbReference type="InterPro" id="IPR015500">
    <property type="entry name" value="Peptidase_S8_subtilisin-rel"/>
</dbReference>
<dbReference type="InterPro" id="IPR034193">
    <property type="entry name" value="PCSK9_ProteinaseK-like"/>
</dbReference>
<dbReference type="InterPro" id="IPR037045">
    <property type="entry name" value="S8pro/Inhibitor_I9_sf"/>
</dbReference>
<evidence type="ECO:0000313" key="11">
    <source>
        <dbReference type="Proteomes" id="UP001251528"/>
    </source>
</evidence>
<sequence>MLPFHLLALLPLVSRVVSEQKSSKLLGERDAEPTERMYIVATKRDSQADVDSLISLIAVKPDQTYDYAIRGFAARLTEEQKKKLEKDSRVAYVSLDREITNPSRIKDELKGSSTYTEKELKLSTREMTTETKSRNSKRKRFQRLRFRPKIGDMRKKIQRNAPWGLARLSHERPRHTSYHYFTNAGAGVCVYVIDSGLDQSHPEFGGRARLVRNFSTDESSRDFHGYGTHVAGIVGSATYGVAKKAKIFGVKVVNRNKAARLSRIIAAMNFVIGDAAARREECYYGVVANMPIFTEFSQPINEAAQRMVKSNIFLAVAAGDDERNARLASPASEFHACTAGATDKKDVFASFSNWGSMLNVLAPGVNIMSTTPGGGTTIASGTSQASAHLAGLGAYLMSIGQSTSHLCDSIAQIAVKDAVRWTSPTTPNLLINNGFR</sequence>
<keyword evidence="2" id="KW-0645">Protease</keyword>
<dbReference type="CDD" id="cd04077">
    <property type="entry name" value="Peptidases_S8_PCSK9_ProteinaseK_like"/>
    <property type="match status" value="1"/>
</dbReference>
<dbReference type="InterPro" id="IPR000209">
    <property type="entry name" value="Peptidase_S8/S53_dom"/>
</dbReference>
<evidence type="ECO:0000256" key="2">
    <source>
        <dbReference type="ARBA" id="ARBA00022670"/>
    </source>
</evidence>
<organism evidence="10 11">
    <name type="scientific">Conoideocrella luteorostrata</name>
    <dbReference type="NCBI Taxonomy" id="1105319"/>
    <lineage>
        <taxon>Eukaryota</taxon>
        <taxon>Fungi</taxon>
        <taxon>Dikarya</taxon>
        <taxon>Ascomycota</taxon>
        <taxon>Pezizomycotina</taxon>
        <taxon>Sordariomycetes</taxon>
        <taxon>Hypocreomycetidae</taxon>
        <taxon>Hypocreales</taxon>
        <taxon>Clavicipitaceae</taxon>
        <taxon>Conoideocrella</taxon>
    </lineage>
</organism>
<dbReference type="PROSITE" id="PS51892">
    <property type="entry name" value="SUBTILASE"/>
    <property type="match status" value="1"/>
</dbReference>
<feature type="chain" id="PRO_5042483545" evidence="7">
    <location>
        <begin position="19"/>
        <end position="436"/>
    </location>
</feature>
<dbReference type="Gene3D" id="3.30.70.80">
    <property type="entry name" value="Peptidase S8 propeptide/proteinase inhibitor I9"/>
    <property type="match status" value="1"/>
</dbReference>
<dbReference type="GO" id="GO:0006508">
    <property type="term" value="P:proteolysis"/>
    <property type="evidence" value="ECO:0007669"/>
    <property type="project" value="UniProtKB-KW"/>
</dbReference>
<evidence type="ECO:0000259" key="9">
    <source>
        <dbReference type="Pfam" id="PF05922"/>
    </source>
</evidence>
<evidence type="ECO:0000256" key="7">
    <source>
        <dbReference type="SAM" id="SignalP"/>
    </source>
</evidence>
<evidence type="ECO:0000259" key="8">
    <source>
        <dbReference type="Pfam" id="PF00082"/>
    </source>
</evidence>
<keyword evidence="4" id="KW-0378">Hydrolase</keyword>
<feature type="domain" description="Inhibitor I9" evidence="9">
    <location>
        <begin position="60"/>
        <end position="98"/>
    </location>
</feature>
<keyword evidence="5" id="KW-0720">Serine protease</keyword>
<evidence type="ECO:0000313" key="10">
    <source>
        <dbReference type="EMBL" id="KAK2616409.1"/>
    </source>
</evidence>
<dbReference type="InterPro" id="IPR036852">
    <property type="entry name" value="Peptidase_S8/S53_dom_sf"/>
</dbReference>
<comment type="similarity">
    <text evidence="1 6">Belongs to the peptidase S8 family.</text>
</comment>
<dbReference type="Proteomes" id="UP001251528">
    <property type="component" value="Unassembled WGS sequence"/>
</dbReference>
<dbReference type="InterPro" id="IPR050131">
    <property type="entry name" value="Peptidase_S8_subtilisin-like"/>
</dbReference>
<evidence type="ECO:0000256" key="6">
    <source>
        <dbReference type="PROSITE-ProRule" id="PRU01240"/>
    </source>
</evidence>
<dbReference type="InterPro" id="IPR023827">
    <property type="entry name" value="Peptidase_S8_Asp-AS"/>
</dbReference>
<comment type="caution">
    <text evidence="10">The sequence shown here is derived from an EMBL/GenBank/DDBJ whole genome shotgun (WGS) entry which is preliminary data.</text>
</comment>
<feature type="domain" description="Peptidase S8/S53" evidence="8">
    <location>
        <begin position="185"/>
        <end position="402"/>
    </location>
</feature>
<keyword evidence="3 7" id="KW-0732">Signal</keyword>
<dbReference type="InterPro" id="IPR010259">
    <property type="entry name" value="S8pro/Inhibitor_I9"/>
</dbReference>
<gene>
    <name evidence="10" type="ORF">QQS21_000651</name>
</gene>
<dbReference type="SUPFAM" id="SSF54897">
    <property type="entry name" value="Protease propeptides/inhibitors"/>
    <property type="match status" value="1"/>
</dbReference>
<evidence type="ECO:0000256" key="5">
    <source>
        <dbReference type="ARBA" id="ARBA00022825"/>
    </source>
</evidence>
<reference evidence="10" key="1">
    <citation type="submission" date="2023-06" db="EMBL/GenBank/DDBJ databases">
        <title>Conoideocrella luteorostrata (Hypocreales: Clavicipitaceae), a potential biocontrol fungus for elongate hemlock scale in United States Christmas tree production areas.</title>
        <authorList>
            <person name="Barrett H."/>
            <person name="Lovett B."/>
            <person name="Macias A.M."/>
            <person name="Stajich J.E."/>
            <person name="Kasson M.T."/>
        </authorList>
    </citation>
    <scope>NUCLEOTIDE SEQUENCE</scope>
    <source>
        <strain evidence="10">ARSEF 14590</strain>
    </source>
</reference>
<evidence type="ECO:0000256" key="1">
    <source>
        <dbReference type="ARBA" id="ARBA00011073"/>
    </source>
</evidence>
<dbReference type="PANTHER" id="PTHR43806">
    <property type="entry name" value="PEPTIDASE S8"/>
    <property type="match status" value="1"/>
</dbReference>
<dbReference type="GO" id="GO:0004252">
    <property type="term" value="F:serine-type endopeptidase activity"/>
    <property type="evidence" value="ECO:0007669"/>
    <property type="project" value="InterPro"/>
</dbReference>
<dbReference type="SUPFAM" id="SSF52743">
    <property type="entry name" value="Subtilisin-like"/>
    <property type="match status" value="1"/>
</dbReference>
<accession>A0AAJ0D1I8</accession>
<dbReference type="PROSITE" id="PS00136">
    <property type="entry name" value="SUBTILASE_ASP"/>
    <property type="match status" value="1"/>
</dbReference>
<dbReference type="EMBL" id="JASWJB010000006">
    <property type="protein sequence ID" value="KAK2616409.1"/>
    <property type="molecule type" value="Genomic_DNA"/>
</dbReference>
<comment type="caution">
    <text evidence="6">Lacks conserved residue(s) required for the propagation of feature annotation.</text>
</comment>
<keyword evidence="11" id="KW-1185">Reference proteome</keyword>
<dbReference type="PRINTS" id="PR00723">
    <property type="entry name" value="SUBTILISIN"/>
</dbReference>
<feature type="signal peptide" evidence="7">
    <location>
        <begin position="1"/>
        <end position="18"/>
    </location>
</feature>
<evidence type="ECO:0000256" key="3">
    <source>
        <dbReference type="ARBA" id="ARBA00022729"/>
    </source>
</evidence>
<evidence type="ECO:0000256" key="4">
    <source>
        <dbReference type="ARBA" id="ARBA00022801"/>
    </source>
</evidence>
<proteinExistence type="inferred from homology"/>
<dbReference type="AlphaFoldDB" id="A0AAJ0D1I8"/>
<dbReference type="Pfam" id="PF00082">
    <property type="entry name" value="Peptidase_S8"/>
    <property type="match status" value="1"/>
</dbReference>
<dbReference type="GO" id="GO:0005576">
    <property type="term" value="C:extracellular region"/>
    <property type="evidence" value="ECO:0007669"/>
    <property type="project" value="UniProtKB-ARBA"/>
</dbReference>
<dbReference type="Pfam" id="PF05922">
    <property type="entry name" value="Inhibitor_I9"/>
    <property type="match status" value="1"/>
</dbReference>
<protein>
    <submittedName>
        <fullName evidence="10">Uncharacterized protein</fullName>
    </submittedName>
</protein>
<dbReference type="PANTHER" id="PTHR43806:SF58">
    <property type="entry name" value="ALKALINE PROTEASE 1-RELATED"/>
    <property type="match status" value="1"/>
</dbReference>